<dbReference type="SUPFAM" id="SSF55785">
    <property type="entry name" value="PYP-like sensor domain (PAS domain)"/>
    <property type="match status" value="1"/>
</dbReference>
<keyword evidence="3" id="KW-0808">Transferase</keyword>
<dbReference type="Proteomes" id="UP000319148">
    <property type="component" value="Unassembled WGS sequence"/>
</dbReference>
<dbReference type="GO" id="GO:0004673">
    <property type="term" value="F:protein histidine kinase activity"/>
    <property type="evidence" value="ECO:0007669"/>
    <property type="project" value="UniProtKB-EC"/>
</dbReference>
<protein>
    <recommendedName>
        <fullName evidence="2">histidine kinase</fullName>
        <ecNumber evidence="2">2.7.13.3</ecNumber>
    </recommendedName>
</protein>
<dbReference type="PROSITE" id="PS50109">
    <property type="entry name" value="HIS_KIN"/>
    <property type="match status" value="1"/>
</dbReference>
<dbReference type="InterPro" id="IPR050351">
    <property type="entry name" value="BphY/WalK/GraS-like"/>
</dbReference>
<evidence type="ECO:0000313" key="7">
    <source>
        <dbReference type="EMBL" id="TPD57929.1"/>
    </source>
</evidence>
<feature type="transmembrane region" description="Helical" evidence="5">
    <location>
        <begin position="12"/>
        <end position="30"/>
    </location>
</feature>
<dbReference type="InterPro" id="IPR036890">
    <property type="entry name" value="HATPase_C_sf"/>
</dbReference>
<evidence type="ECO:0000256" key="4">
    <source>
        <dbReference type="ARBA" id="ARBA00022777"/>
    </source>
</evidence>
<dbReference type="GO" id="GO:0030295">
    <property type="term" value="F:protein kinase activator activity"/>
    <property type="evidence" value="ECO:0007669"/>
    <property type="project" value="TreeGrafter"/>
</dbReference>
<keyword evidence="5" id="KW-0812">Transmembrane</keyword>
<dbReference type="RefSeq" id="WP_139942245.1">
    <property type="nucleotide sequence ID" value="NZ_JBHSYP010000005.1"/>
</dbReference>
<dbReference type="InterPro" id="IPR003594">
    <property type="entry name" value="HATPase_dom"/>
</dbReference>
<name>A0A501PBZ6_9PROT</name>
<dbReference type="AlphaFoldDB" id="A0A501PBZ6"/>
<dbReference type="OrthoDB" id="1931120at2"/>
<dbReference type="Gene3D" id="3.30.450.20">
    <property type="entry name" value="PAS domain"/>
    <property type="match status" value="1"/>
</dbReference>
<dbReference type="Pfam" id="PF02518">
    <property type="entry name" value="HATPase_c"/>
    <property type="match status" value="1"/>
</dbReference>
<proteinExistence type="predicted"/>
<dbReference type="PANTHER" id="PTHR42878:SF13">
    <property type="entry name" value="HISTIDINE KINASE"/>
    <property type="match status" value="1"/>
</dbReference>
<comment type="caution">
    <text evidence="7">The sequence shown here is derived from an EMBL/GenBank/DDBJ whole genome shotgun (WGS) entry which is preliminary data.</text>
</comment>
<dbReference type="SUPFAM" id="SSF55874">
    <property type="entry name" value="ATPase domain of HSP90 chaperone/DNA topoisomerase II/histidine kinase"/>
    <property type="match status" value="1"/>
</dbReference>
<dbReference type="EMBL" id="VFIY01000018">
    <property type="protein sequence ID" value="TPD57929.1"/>
    <property type="molecule type" value="Genomic_DNA"/>
</dbReference>
<dbReference type="SMART" id="SM00387">
    <property type="entry name" value="HATPase_c"/>
    <property type="match status" value="1"/>
</dbReference>
<evidence type="ECO:0000256" key="3">
    <source>
        <dbReference type="ARBA" id="ARBA00022679"/>
    </source>
</evidence>
<evidence type="ECO:0000256" key="2">
    <source>
        <dbReference type="ARBA" id="ARBA00012438"/>
    </source>
</evidence>
<dbReference type="GO" id="GO:0007234">
    <property type="term" value="P:osmosensory signaling via phosphorelay pathway"/>
    <property type="evidence" value="ECO:0007669"/>
    <property type="project" value="TreeGrafter"/>
</dbReference>
<keyword evidence="4 7" id="KW-0418">Kinase</keyword>
<feature type="transmembrane region" description="Helical" evidence="5">
    <location>
        <begin position="36"/>
        <end position="54"/>
    </location>
</feature>
<dbReference type="GO" id="GO:0000156">
    <property type="term" value="F:phosphorelay response regulator activity"/>
    <property type="evidence" value="ECO:0007669"/>
    <property type="project" value="TreeGrafter"/>
</dbReference>
<dbReference type="InterPro" id="IPR004358">
    <property type="entry name" value="Sig_transdc_His_kin-like_C"/>
</dbReference>
<accession>A0A501PBZ6</accession>
<dbReference type="PANTHER" id="PTHR42878">
    <property type="entry name" value="TWO-COMPONENT HISTIDINE KINASE"/>
    <property type="match status" value="1"/>
</dbReference>
<feature type="domain" description="Histidine kinase" evidence="6">
    <location>
        <begin position="232"/>
        <end position="457"/>
    </location>
</feature>
<evidence type="ECO:0000256" key="5">
    <source>
        <dbReference type="SAM" id="Phobius"/>
    </source>
</evidence>
<sequence length="457" mass="50092">MGFSNSLSALNILLRLLAILVTCLLAFYALRDGGYYVLALLLAAFAVAQLVALMRKLSATDRELTRFLDAVKYSDFSQKFSKKGQNRSQRELANAFDEVIDKFKATRSQKEQQTRYLNALVDHIPVALLSVGKDGQATLVNNAAKRLFGLGHISHITQLKAFGPGLAKELSSLRAGKKRIIRIIVDDVEVKLFLSTTEIVTGGKTQFLVSLQNIQSELDTTQLEAWQDLVHVLTHELMNSLTPVASLAGTMNSVMEELCRKAESEELSEDFRELLEDACDGIAAISRRSDRLSGFVSSYRKMTKLPPPQPEKLPLRTVLENIRTLFASTAENEGLGVEVEVSPDSLTVYADPQLLDQALINLVKNAAEATRGQQARLVRLKGGLDKSGSIIIEVADNGPGINPQSAQQIFVPFYTTRPEGTGIGLSLARQVMVAHRGSINFFANETGGTTFRLSLPV</sequence>
<reference evidence="8" key="1">
    <citation type="submission" date="2019-06" db="EMBL/GenBank/DDBJ databases">
        <title>The complete genome of Emcibacter congregatus ZYLT.</title>
        <authorList>
            <person name="Zhao Z."/>
        </authorList>
    </citation>
    <scope>NUCLEOTIDE SEQUENCE [LARGE SCALE GENOMIC DNA]</scope>
    <source>
        <strain evidence="8">MCCC 1A06723</strain>
    </source>
</reference>
<keyword evidence="5" id="KW-0472">Membrane</keyword>
<keyword evidence="8" id="KW-1185">Reference proteome</keyword>
<dbReference type="PRINTS" id="PR00344">
    <property type="entry name" value="BCTRLSENSOR"/>
</dbReference>
<evidence type="ECO:0000313" key="8">
    <source>
        <dbReference type="Proteomes" id="UP000319148"/>
    </source>
</evidence>
<keyword evidence="5" id="KW-1133">Transmembrane helix</keyword>
<dbReference type="Gene3D" id="3.30.565.10">
    <property type="entry name" value="Histidine kinase-like ATPase, C-terminal domain"/>
    <property type="match status" value="1"/>
</dbReference>
<comment type="catalytic activity">
    <reaction evidence="1">
        <text>ATP + protein L-histidine = ADP + protein N-phospho-L-histidine.</text>
        <dbReference type="EC" id="2.7.13.3"/>
    </reaction>
</comment>
<evidence type="ECO:0000259" key="6">
    <source>
        <dbReference type="PROSITE" id="PS50109"/>
    </source>
</evidence>
<dbReference type="EC" id="2.7.13.3" evidence="2"/>
<dbReference type="InterPro" id="IPR035965">
    <property type="entry name" value="PAS-like_dom_sf"/>
</dbReference>
<organism evidence="7 8">
    <name type="scientific">Emcibacter nanhaiensis</name>
    <dbReference type="NCBI Taxonomy" id="1505037"/>
    <lineage>
        <taxon>Bacteria</taxon>
        <taxon>Pseudomonadati</taxon>
        <taxon>Pseudomonadota</taxon>
        <taxon>Alphaproteobacteria</taxon>
        <taxon>Emcibacterales</taxon>
        <taxon>Emcibacteraceae</taxon>
        <taxon>Emcibacter</taxon>
    </lineage>
</organism>
<gene>
    <name evidence="7" type="ORF">FIV46_17705</name>
</gene>
<evidence type="ECO:0000256" key="1">
    <source>
        <dbReference type="ARBA" id="ARBA00000085"/>
    </source>
</evidence>
<dbReference type="InterPro" id="IPR005467">
    <property type="entry name" value="His_kinase_dom"/>
</dbReference>